<organism evidence="4 5">
    <name type="scientific">Paspalum notatum var. saurae</name>
    <dbReference type="NCBI Taxonomy" id="547442"/>
    <lineage>
        <taxon>Eukaryota</taxon>
        <taxon>Viridiplantae</taxon>
        <taxon>Streptophyta</taxon>
        <taxon>Embryophyta</taxon>
        <taxon>Tracheophyta</taxon>
        <taxon>Spermatophyta</taxon>
        <taxon>Magnoliopsida</taxon>
        <taxon>Liliopsida</taxon>
        <taxon>Poales</taxon>
        <taxon>Poaceae</taxon>
        <taxon>PACMAD clade</taxon>
        <taxon>Panicoideae</taxon>
        <taxon>Andropogonodae</taxon>
        <taxon>Paspaleae</taxon>
        <taxon>Paspalinae</taxon>
        <taxon>Paspalum</taxon>
    </lineage>
</organism>
<evidence type="ECO:0000259" key="3">
    <source>
        <dbReference type="Pfam" id="PF14303"/>
    </source>
</evidence>
<feature type="region of interest" description="Disordered" evidence="2">
    <location>
        <begin position="132"/>
        <end position="152"/>
    </location>
</feature>
<feature type="coiled-coil region" evidence="1">
    <location>
        <begin position="322"/>
        <end position="379"/>
    </location>
</feature>
<proteinExistence type="predicted"/>
<feature type="region of interest" description="Disordered" evidence="2">
    <location>
        <begin position="252"/>
        <end position="294"/>
    </location>
</feature>
<dbReference type="PANTHER" id="PTHR45125:SF40">
    <property type="entry name" value="OS06G0117800 PROTEIN"/>
    <property type="match status" value="1"/>
</dbReference>
<gene>
    <name evidence="4" type="ORF">U9M48_012333</name>
</gene>
<evidence type="ECO:0000256" key="1">
    <source>
        <dbReference type="SAM" id="Coils"/>
    </source>
</evidence>
<evidence type="ECO:0000313" key="5">
    <source>
        <dbReference type="Proteomes" id="UP001341281"/>
    </source>
</evidence>
<keyword evidence="1" id="KW-0175">Coiled coil</keyword>
<dbReference type="PANTHER" id="PTHR45125">
    <property type="entry name" value="F21J9.4-RELATED"/>
    <property type="match status" value="1"/>
</dbReference>
<feature type="compositionally biased region" description="Polar residues" evidence="2">
    <location>
        <begin position="252"/>
        <end position="261"/>
    </location>
</feature>
<dbReference type="InterPro" id="IPR029466">
    <property type="entry name" value="NAM-associated_C"/>
</dbReference>
<dbReference type="EMBL" id="CP144747">
    <property type="protein sequence ID" value="WVZ62602.1"/>
    <property type="molecule type" value="Genomic_DNA"/>
</dbReference>
<feature type="domain" description="No apical meristem-associated C-terminal" evidence="3">
    <location>
        <begin position="227"/>
        <end position="405"/>
    </location>
</feature>
<dbReference type="Proteomes" id="UP001341281">
    <property type="component" value="Chromosome 03"/>
</dbReference>
<keyword evidence="5" id="KW-1185">Reference proteome</keyword>
<evidence type="ECO:0000256" key="2">
    <source>
        <dbReference type="SAM" id="MobiDB-lite"/>
    </source>
</evidence>
<accession>A0AAQ3SY68</accession>
<sequence length="417" mass="47283">MCEDLLAPGKVLSEAELAVLKFRIEHIADGLDKDSLSIQGSVDELNKASDEGGCSYEPSLSPPISPPQLEYLSVQDHIEQEWGVDYDSDHMPNISNRGTDAWAYNLVEHIDQHISSQGLIDTSTPPVVQVEEQTPTQPHIKAGKGKNVSRREGGFNKEEDAIICSAFLNGSNRSQLAVQSRWGTIQKAVNRFCGFKALVDRRAESGKNEQDRIDDAQKLFEEKEPWGFMHCWRILRDEPKWNDWVLELNNTQPAHGQQKGSPTPPADGSNVDLERPEGRDKAKKMRTKHMCDTSESSTALDVLQMMNLDRETRMHKQDDQMAEILSRKDEKIKIQKEMLENQKREIEMRQKQHEDSMSATKTNQEIRIMESEAQLLNAEAGIMSMDLDKLAPHICAYYTGMQKRIMERRGFGSTSDS</sequence>
<name>A0AAQ3SY68_PASNO</name>
<dbReference type="AlphaFoldDB" id="A0AAQ3SY68"/>
<evidence type="ECO:0000313" key="4">
    <source>
        <dbReference type="EMBL" id="WVZ62602.1"/>
    </source>
</evidence>
<reference evidence="4 5" key="1">
    <citation type="submission" date="2024-02" db="EMBL/GenBank/DDBJ databases">
        <title>High-quality chromosome-scale genome assembly of Pensacola bahiagrass (Paspalum notatum Flugge var. saurae).</title>
        <authorList>
            <person name="Vega J.M."/>
            <person name="Podio M."/>
            <person name="Orjuela J."/>
            <person name="Siena L.A."/>
            <person name="Pessino S.C."/>
            <person name="Combes M.C."/>
            <person name="Mariac C."/>
            <person name="Albertini E."/>
            <person name="Pupilli F."/>
            <person name="Ortiz J.P.A."/>
            <person name="Leblanc O."/>
        </authorList>
    </citation>
    <scope>NUCLEOTIDE SEQUENCE [LARGE SCALE GENOMIC DNA]</scope>
    <source>
        <strain evidence="4">R1</strain>
        <tissue evidence="4">Leaf</tissue>
    </source>
</reference>
<dbReference type="Pfam" id="PF14303">
    <property type="entry name" value="NAM-associated"/>
    <property type="match status" value="1"/>
</dbReference>
<protein>
    <recommendedName>
        <fullName evidence="3">No apical meristem-associated C-terminal domain-containing protein</fullName>
    </recommendedName>
</protein>